<evidence type="ECO:0000256" key="2">
    <source>
        <dbReference type="ARBA" id="ARBA00022763"/>
    </source>
</evidence>
<dbReference type="PANTHER" id="PTHR15321:SF3">
    <property type="entry name" value="TP53-BINDING PROTEIN 1"/>
    <property type="match status" value="1"/>
</dbReference>
<keyword evidence="7" id="KW-1185">Reference proteome</keyword>
<dbReference type="InterPro" id="IPR041297">
    <property type="entry name" value="Crb2_Tudor"/>
</dbReference>
<feature type="compositionally biased region" description="Polar residues" evidence="4">
    <location>
        <begin position="289"/>
        <end position="302"/>
    </location>
</feature>
<feature type="region of interest" description="Disordered" evidence="4">
    <location>
        <begin position="200"/>
        <end position="232"/>
    </location>
</feature>
<evidence type="ECO:0000313" key="7">
    <source>
        <dbReference type="Proteomes" id="UP000054018"/>
    </source>
</evidence>
<feature type="region of interest" description="Disordered" evidence="4">
    <location>
        <begin position="404"/>
        <end position="756"/>
    </location>
</feature>
<feature type="region of interest" description="Disordered" evidence="4">
    <location>
        <begin position="79"/>
        <end position="187"/>
    </location>
</feature>
<feature type="compositionally biased region" description="Polar residues" evidence="4">
    <location>
        <begin position="324"/>
        <end position="341"/>
    </location>
</feature>
<feature type="compositionally biased region" description="Acidic residues" evidence="4">
    <location>
        <begin position="674"/>
        <end position="689"/>
    </location>
</feature>
<dbReference type="OrthoDB" id="129353at2759"/>
<feature type="region of interest" description="Disordered" evidence="4">
    <location>
        <begin position="256"/>
        <end position="302"/>
    </location>
</feature>
<dbReference type="GO" id="GO:0000077">
    <property type="term" value="P:DNA damage checkpoint signaling"/>
    <property type="evidence" value="ECO:0007669"/>
    <property type="project" value="TreeGrafter"/>
</dbReference>
<dbReference type="Proteomes" id="UP000054018">
    <property type="component" value="Unassembled WGS sequence"/>
</dbReference>
<evidence type="ECO:0000256" key="1">
    <source>
        <dbReference type="ARBA" id="ARBA00004123"/>
    </source>
</evidence>
<keyword evidence="2" id="KW-0227">DNA damage</keyword>
<dbReference type="CDD" id="cd17724">
    <property type="entry name" value="BRCT_p53bp1_rpt2"/>
    <property type="match status" value="1"/>
</dbReference>
<keyword evidence="3" id="KW-0539">Nucleus</keyword>
<feature type="compositionally biased region" description="Low complexity" evidence="4">
    <location>
        <begin position="256"/>
        <end position="276"/>
    </location>
</feature>
<organism evidence="6 7">
    <name type="scientific">Pisolithus microcarpus 441</name>
    <dbReference type="NCBI Taxonomy" id="765257"/>
    <lineage>
        <taxon>Eukaryota</taxon>
        <taxon>Fungi</taxon>
        <taxon>Dikarya</taxon>
        <taxon>Basidiomycota</taxon>
        <taxon>Agaricomycotina</taxon>
        <taxon>Agaricomycetes</taxon>
        <taxon>Agaricomycetidae</taxon>
        <taxon>Boletales</taxon>
        <taxon>Sclerodermatineae</taxon>
        <taxon>Pisolithaceae</taxon>
        <taxon>Pisolithus</taxon>
    </lineage>
</organism>
<feature type="region of interest" description="Disordered" evidence="4">
    <location>
        <begin position="1"/>
        <end position="50"/>
    </location>
</feature>
<dbReference type="CDD" id="cd20383">
    <property type="entry name" value="Tudor_53BP1"/>
    <property type="match status" value="1"/>
</dbReference>
<dbReference type="AlphaFoldDB" id="A0A0C9YRL9"/>
<feature type="region of interest" description="Disordered" evidence="4">
    <location>
        <begin position="314"/>
        <end position="371"/>
    </location>
</feature>
<feature type="compositionally biased region" description="Polar residues" evidence="4">
    <location>
        <begin position="120"/>
        <end position="129"/>
    </location>
</feature>
<feature type="compositionally biased region" description="Basic and acidic residues" evidence="4">
    <location>
        <begin position="85"/>
        <end position="97"/>
    </location>
</feature>
<feature type="compositionally biased region" description="Polar residues" evidence="4">
    <location>
        <begin position="550"/>
        <end position="562"/>
    </location>
</feature>
<sequence length="1177" mass="128426">MQSQPTQLIDYALAAPPAHLEHDRDRRRTSGQQQQVDGFSEDSIVPPRREAVPRYFLIDQAPSTGQNNGRKLSECVTCDENSTPRTKDNKERFHNVDRPTSLSPRDVRATVKEPGPGNSIPFTASTKKLNGTRAISCGPPHSKTSEPPSLAHPTKSMPPMMNRYRRSPSPPSQDSFGGPVSQDPAEQFLAVTKQFNVPLSDLGAPTQLNDVDSEVPLPDASEHHPSLGSAEYIVRAPSSRAASPVLRDTVLVAATPSQTSGSAGSSGVAGAQRAGVPFPNSVGGDHSSQESTQPFDFDQTPSSFDRFLDKVAANNVSRPPPVPTQTTALDPTSPNVSTNVEPPTRPASGEQSGRQRRSETPQWVSPTTHAVVASSNPRSLLRLVNPLNEYRIAKLRQMHGDVAPPSYVSTSAKAQTQLSSVEERLPTRSAAEARHAPSRPTRRYQGTLDQESDLLDVVPDSEPLRAAPSSTPNVDVPDSSPRKGSPSARKPNAEHTAGDRVSKPPGTQDRFNDSDDDDVPLLHKLAAKAVEQAPLVQTETRTRALRKPNSHSATTSLTNTHNDPVPAEDRGKSPVEAKGRTSVRGKTRSKEPTIVPSSAPEQDLRGKGFPKLPSVDASSRVEHKKLKAKDVTAAPRGRSTSTTSKGAKRKRPPSSSTEGSEDHGSVELPMFAKEEEEETDREEEEEEEIGSTYDYDIDVASPPPAPKTGFSHKRRRIEAKPSSVPKGSTAVHRFSATPAPGAHSIKRLRSGASTSRAASEPATRVFALWKQDGHYYSGIVHSVLPRRGNTKYLVKFDDGTEDEVELKNMRSCELYVGDNVIVSNGARGRVSDVRELESRGFFLVEVNDGEKTMTSEVEFADIRIANRVLQNQWKNRILSPEAIITVVKPKLLTDTATPSQRSLASLPGRLQREFAKTGFVVTLSPKNSNPEQTKKSAMNAIKDYGGQLVDDWSSVFTMEGRHSQSNKRWTVTPDDFHFKEGVALDRVFLLADDANQKPKFLIALALGIPCLSFEWLTKATKPSEDWQAFLLPAGYSDVLSARVSQLVDLDWGNCSEYLQDILSNSVAPKLFSDKKLLCIGADFVPPHRGRKNASNVGRVTEAARTVPWIILCMGASKVEAVTDIKQVSSKELRTFDYVIVQDTADVHDLRGVTVATVTWIKECLISSRIVPTNWTQS</sequence>
<dbReference type="GO" id="GO:0005634">
    <property type="term" value="C:nucleus"/>
    <property type="evidence" value="ECO:0007669"/>
    <property type="project" value="UniProtKB-SubCell"/>
</dbReference>
<proteinExistence type="predicted"/>
<reference evidence="7" key="2">
    <citation type="submission" date="2015-01" db="EMBL/GenBank/DDBJ databases">
        <title>Evolutionary Origins and Diversification of the Mycorrhizal Mutualists.</title>
        <authorList>
            <consortium name="DOE Joint Genome Institute"/>
            <consortium name="Mycorrhizal Genomics Consortium"/>
            <person name="Kohler A."/>
            <person name="Kuo A."/>
            <person name="Nagy L.G."/>
            <person name="Floudas D."/>
            <person name="Copeland A."/>
            <person name="Barry K.W."/>
            <person name="Cichocki N."/>
            <person name="Veneault-Fourrey C."/>
            <person name="LaButti K."/>
            <person name="Lindquist E.A."/>
            <person name="Lipzen A."/>
            <person name="Lundell T."/>
            <person name="Morin E."/>
            <person name="Murat C."/>
            <person name="Riley R."/>
            <person name="Ohm R."/>
            <person name="Sun H."/>
            <person name="Tunlid A."/>
            <person name="Henrissat B."/>
            <person name="Grigoriev I.V."/>
            <person name="Hibbett D.S."/>
            <person name="Martin F."/>
        </authorList>
    </citation>
    <scope>NUCLEOTIDE SEQUENCE [LARGE SCALE GENOMIC DNA]</scope>
    <source>
        <strain evidence="7">441</strain>
    </source>
</reference>
<comment type="subcellular location">
    <subcellularLocation>
        <location evidence="1">Nucleus</location>
    </subcellularLocation>
</comment>
<dbReference type="InterPro" id="IPR047250">
    <property type="entry name" value="BRCT_p53bp1-like_rpt2"/>
</dbReference>
<protein>
    <submittedName>
        <fullName evidence="6">Unplaced genomic scaffold scaffold_102, whole genome shotgun sequence</fullName>
    </submittedName>
</protein>
<gene>
    <name evidence="6" type="ORF">PISMIDRAFT_683269</name>
</gene>
<feature type="compositionally biased region" description="Polar residues" evidence="4">
    <location>
        <begin position="407"/>
        <end position="420"/>
    </location>
</feature>
<dbReference type="InterPro" id="IPR047252">
    <property type="entry name" value="TP53BP1-like"/>
</dbReference>
<evidence type="ECO:0000259" key="5">
    <source>
        <dbReference type="Pfam" id="PF18115"/>
    </source>
</evidence>
<feature type="domain" description="DNA repair protein Crb2 Tudor" evidence="5">
    <location>
        <begin position="762"/>
        <end position="812"/>
    </location>
</feature>
<dbReference type="Gene3D" id="3.40.50.10190">
    <property type="entry name" value="BRCT domain"/>
    <property type="match status" value="1"/>
</dbReference>
<feature type="compositionally biased region" description="Basic and acidic residues" evidence="4">
    <location>
        <begin position="19"/>
        <end position="28"/>
    </location>
</feature>
<dbReference type="InterPro" id="IPR047249">
    <property type="entry name" value="BRCT_p53bp1-like_rpt1"/>
</dbReference>
<feature type="compositionally biased region" description="Polar residues" evidence="4">
    <location>
        <begin position="360"/>
        <end position="371"/>
    </location>
</feature>
<dbReference type="InterPro" id="IPR036420">
    <property type="entry name" value="BRCT_dom_sf"/>
</dbReference>
<dbReference type="PANTHER" id="PTHR15321">
    <property type="entry name" value="TUMOR SUPPRESSOR P53-BINDING PROTEIN 1"/>
    <property type="match status" value="1"/>
</dbReference>
<dbReference type="CDD" id="cd17745">
    <property type="entry name" value="BRCT_p53bp1_rpt1"/>
    <property type="match status" value="1"/>
</dbReference>
<feature type="compositionally biased region" description="Basic and acidic residues" evidence="4">
    <location>
        <begin position="567"/>
        <end position="579"/>
    </location>
</feature>
<dbReference type="SUPFAM" id="SSF63748">
    <property type="entry name" value="Tudor/PWWP/MBT"/>
    <property type="match status" value="1"/>
</dbReference>
<dbReference type="Pfam" id="PF18115">
    <property type="entry name" value="Tudor_3"/>
    <property type="match status" value="1"/>
</dbReference>
<feature type="compositionally biased region" description="Basic and acidic residues" evidence="4">
    <location>
        <begin position="491"/>
        <end position="502"/>
    </location>
</feature>
<dbReference type="Gene3D" id="2.30.30.140">
    <property type="match status" value="1"/>
</dbReference>
<dbReference type="GO" id="GO:0045944">
    <property type="term" value="P:positive regulation of transcription by RNA polymerase II"/>
    <property type="evidence" value="ECO:0007669"/>
    <property type="project" value="TreeGrafter"/>
</dbReference>
<feature type="compositionally biased region" description="Basic and acidic residues" evidence="4">
    <location>
        <begin position="421"/>
        <end position="435"/>
    </location>
</feature>
<accession>A0A0C9YRL9</accession>
<evidence type="ECO:0000256" key="4">
    <source>
        <dbReference type="SAM" id="MobiDB-lite"/>
    </source>
</evidence>
<dbReference type="GO" id="GO:0042393">
    <property type="term" value="F:histone binding"/>
    <property type="evidence" value="ECO:0007669"/>
    <property type="project" value="TreeGrafter"/>
</dbReference>
<evidence type="ECO:0000256" key="3">
    <source>
        <dbReference type="ARBA" id="ARBA00023242"/>
    </source>
</evidence>
<dbReference type="SUPFAM" id="SSF52113">
    <property type="entry name" value="BRCT domain"/>
    <property type="match status" value="1"/>
</dbReference>
<dbReference type="HOGENOM" id="CLU_007788_0_0_1"/>
<dbReference type="STRING" id="765257.A0A0C9YRL9"/>
<reference evidence="6 7" key="1">
    <citation type="submission" date="2014-04" db="EMBL/GenBank/DDBJ databases">
        <authorList>
            <consortium name="DOE Joint Genome Institute"/>
            <person name="Kuo A."/>
            <person name="Kohler A."/>
            <person name="Costa M.D."/>
            <person name="Nagy L.G."/>
            <person name="Floudas D."/>
            <person name="Copeland A."/>
            <person name="Barry K.W."/>
            <person name="Cichocki N."/>
            <person name="Veneault-Fourrey C."/>
            <person name="LaButti K."/>
            <person name="Lindquist E.A."/>
            <person name="Lipzen A."/>
            <person name="Lundell T."/>
            <person name="Morin E."/>
            <person name="Murat C."/>
            <person name="Sun H."/>
            <person name="Tunlid A."/>
            <person name="Henrissat B."/>
            <person name="Grigoriev I.V."/>
            <person name="Hibbett D.S."/>
            <person name="Martin F."/>
            <person name="Nordberg H.P."/>
            <person name="Cantor M.N."/>
            <person name="Hua S.X."/>
        </authorList>
    </citation>
    <scope>NUCLEOTIDE SEQUENCE [LARGE SCALE GENOMIC DNA]</scope>
    <source>
        <strain evidence="6 7">441</strain>
    </source>
</reference>
<name>A0A0C9YRL9_9AGAM</name>
<evidence type="ECO:0000313" key="6">
    <source>
        <dbReference type="EMBL" id="KIK19306.1"/>
    </source>
</evidence>
<dbReference type="EMBL" id="KN833786">
    <property type="protein sequence ID" value="KIK19306.1"/>
    <property type="molecule type" value="Genomic_DNA"/>
</dbReference>